<keyword evidence="2" id="KW-0547">Nucleotide-binding</keyword>
<name>A0AAW1R4Z4_9CHLO</name>
<evidence type="ECO:0000256" key="1">
    <source>
        <dbReference type="ARBA" id="ARBA00007913"/>
    </source>
</evidence>
<dbReference type="AlphaFoldDB" id="A0AAW1R4Z4"/>
<comment type="caution">
    <text evidence="8">The sequence shown here is derived from an EMBL/GenBank/DDBJ whole genome shotgun (WGS) entry which is preliminary data.</text>
</comment>
<dbReference type="PANTHER" id="PTHR43788">
    <property type="entry name" value="DNA2/NAM7 HELICASE FAMILY MEMBER"/>
    <property type="match status" value="1"/>
</dbReference>
<evidence type="ECO:0000256" key="6">
    <source>
        <dbReference type="SAM" id="MobiDB-lite"/>
    </source>
</evidence>
<reference evidence="8 9" key="1">
    <citation type="journal article" date="2024" name="Nat. Commun.">
        <title>Phylogenomics reveals the evolutionary origins of lichenization in chlorophyte algae.</title>
        <authorList>
            <person name="Puginier C."/>
            <person name="Libourel C."/>
            <person name="Otte J."/>
            <person name="Skaloud P."/>
            <person name="Haon M."/>
            <person name="Grisel S."/>
            <person name="Petersen M."/>
            <person name="Berrin J.G."/>
            <person name="Delaux P.M."/>
            <person name="Dal Grande F."/>
            <person name="Keller J."/>
        </authorList>
    </citation>
    <scope>NUCLEOTIDE SEQUENCE [LARGE SCALE GENOMIC DNA]</scope>
    <source>
        <strain evidence="8 9">SAG 2043</strain>
    </source>
</reference>
<dbReference type="SUPFAM" id="SSF48403">
    <property type="entry name" value="Ankyrin repeat"/>
    <property type="match status" value="1"/>
</dbReference>
<evidence type="ECO:0000256" key="2">
    <source>
        <dbReference type="ARBA" id="ARBA00022741"/>
    </source>
</evidence>
<organism evidence="8 9">
    <name type="scientific">[Myrmecia] bisecta</name>
    <dbReference type="NCBI Taxonomy" id="41462"/>
    <lineage>
        <taxon>Eukaryota</taxon>
        <taxon>Viridiplantae</taxon>
        <taxon>Chlorophyta</taxon>
        <taxon>core chlorophytes</taxon>
        <taxon>Trebouxiophyceae</taxon>
        <taxon>Trebouxiales</taxon>
        <taxon>Trebouxiaceae</taxon>
        <taxon>Myrmecia</taxon>
    </lineage>
</organism>
<comment type="similarity">
    <text evidence="1">Belongs to the DNA2/NAM7 helicase family.</text>
</comment>
<dbReference type="EMBL" id="JALJOR010000001">
    <property type="protein sequence ID" value="KAK9828563.1"/>
    <property type="molecule type" value="Genomic_DNA"/>
</dbReference>
<dbReference type="InterPro" id="IPR047187">
    <property type="entry name" value="SF1_C_Upf1"/>
</dbReference>
<keyword evidence="5" id="KW-0067">ATP-binding</keyword>
<keyword evidence="4" id="KW-0347">Helicase</keyword>
<feature type="region of interest" description="Disordered" evidence="6">
    <location>
        <begin position="552"/>
        <end position="600"/>
    </location>
</feature>
<feature type="compositionally biased region" description="Polar residues" evidence="6">
    <location>
        <begin position="558"/>
        <end position="571"/>
    </location>
</feature>
<dbReference type="PANTHER" id="PTHR43788:SF8">
    <property type="entry name" value="DNA-BINDING PROTEIN SMUBP-2"/>
    <property type="match status" value="1"/>
</dbReference>
<dbReference type="GO" id="GO:0043139">
    <property type="term" value="F:5'-3' DNA helicase activity"/>
    <property type="evidence" value="ECO:0007669"/>
    <property type="project" value="TreeGrafter"/>
</dbReference>
<dbReference type="Gene3D" id="1.25.40.20">
    <property type="entry name" value="Ankyrin repeat-containing domain"/>
    <property type="match status" value="1"/>
</dbReference>
<feature type="domain" description="DCD" evidence="7">
    <location>
        <begin position="865"/>
        <end position="947"/>
    </location>
</feature>
<dbReference type="CDD" id="cd18808">
    <property type="entry name" value="SF1_C_Upf1"/>
    <property type="match status" value="1"/>
</dbReference>
<evidence type="ECO:0000313" key="9">
    <source>
        <dbReference type="Proteomes" id="UP001489004"/>
    </source>
</evidence>
<proteinExistence type="inferred from homology"/>
<sequence length="949" mass="103658">MACKPYLFLGEQAIHPPFDDRAWTLSAQAAHLGDVRILQMLLDAGFATSCVAKRSLDGSTPREVGQIMRALIDAGVHLTAEDNWGLTPLLYAILNEEAGLALACPILAALKATGDREHIRQVLLQAGMDLTGVHDSNGLDLLSASALWGDYDALKPLVELLSSSTVGKAAAEVWQDALILYSKTGRQQNLKQDFKHDFSKVKVGSGGQVDLQQDRFKTRMRHTHSVTITTRNGCQVSARPKEIRGRSASLGDFKDAASGKTYTMSPRSIRSITLDPSRDQGPEEKACNQMLSNLCIGSQTFTASKLVHGLFGGGSLAGDAAGAAAISAALQHRLAISKPRLNSSQASAVEAVLSERCAVTVVQGPPGTGKTKVIAECVEIRTRMPMLQGSSTDVVVCAARSNVAVKNIALALLKRGVPTSQFRLVVSEEYHFEWHEDQYLEGELRKVLITSDKLRTPDVGRSCADIKVFVCTLGMLTSKNFRGELLRGKRLGHLLVDEASQIYAGDLVLPLMTFKDQLRKVAFFGDDQQLPPYGSQDDVHIPSIFDIMLDPTAGQRADPSSKQLPASQPINTGGKKERRKQTKPQGTAIRPHIPGRDHGQGSRAFLQVSYRLPAQLCRLISAAMYGGQLQAFVAEAASSPLIWVDVKGSEAFQSGSPSAYNMEEIEAVCGLVKALGCNPSWKAITGYDRQRNRLEQELRTRGLPHQDKVFNVDSFQGREDDVIIASLVRTSGLGFLRDDRRINVMLTRCKCPVAALYCTYFEKYTRRQVILAHGCRGCWDVILEGASPPAGRLLLRSLNLLPTAFRDGNSRASGSPYPAQVAVEIREVCGQLEEGQLKPILTHRFKKSMFHSELTPKQTLKLCSLQGVFTAATYGGLNLDATAWSGHGSSTSRFPAQVKVRSEGVLSVLPEREFQPVLASAYQANNHHFFFELKQSELLDLLTRRNGQT</sequence>
<dbReference type="InterPro" id="IPR036770">
    <property type="entry name" value="Ankyrin_rpt-contain_sf"/>
</dbReference>
<evidence type="ECO:0000256" key="3">
    <source>
        <dbReference type="ARBA" id="ARBA00022801"/>
    </source>
</evidence>
<feature type="domain" description="DCD" evidence="7">
    <location>
        <begin position="734"/>
        <end position="868"/>
    </location>
</feature>
<dbReference type="InterPro" id="IPR027417">
    <property type="entry name" value="P-loop_NTPase"/>
</dbReference>
<dbReference type="PROSITE" id="PS51222">
    <property type="entry name" value="DCD"/>
    <property type="match status" value="2"/>
</dbReference>
<dbReference type="InterPro" id="IPR041677">
    <property type="entry name" value="DNA2/NAM7_AAA_11"/>
</dbReference>
<dbReference type="InterPro" id="IPR041679">
    <property type="entry name" value="DNA2/NAM7-like_C"/>
</dbReference>
<evidence type="ECO:0000259" key="7">
    <source>
        <dbReference type="PROSITE" id="PS51222"/>
    </source>
</evidence>
<dbReference type="Pfam" id="PF13087">
    <property type="entry name" value="AAA_12"/>
    <property type="match status" value="1"/>
</dbReference>
<protein>
    <recommendedName>
        <fullName evidence="7">DCD domain-containing protein</fullName>
    </recommendedName>
</protein>
<dbReference type="Pfam" id="PF10539">
    <property type="entry name" value="Dev_Cell_Death"/>
    <property type="match status" value="1"/>
</dbReference>
<dbReference type="SUPFAM" id="SSF52540">
    <property type="entry name" value="P-loop containing nucleoside triphosphate hydrolases"/>
    <property type="match status" value="1"/>
</dbReference>
<evidence type="ECO:0000256" key="5">
    <source>
        <dbReference type="ARBA" id="ARBA00022840"/>
    </source>
</evidence>
<dbReference type="GO" id="GO:0016787">
    <property type="term" value="F:hydrolase activity"/>
    <property type="evidence" value="ECO:0007669"/>
    <property type="project" value="UniProtKB-KW"/>
</dbReference>
<evidence type="ECO:0000256" key="4">
    <source>
        <dbReference type="ARBA" id="ARBA00022806"/>
    </source>
</evidence>
<keyword evidence="3" id="KW-0378">Hydrolase</keyword>
<dbReference type="Pfam" id="PF13086">
    <property type="entry name" value="AAA_11"/>
    <property type="match status" value="1"/>
</dbReference>
<accession>A0AAW1R4Z4</accession>
<dbReference type="SMART" id="SM00767">
    <property type="entry name" value="DCD"/>
    <property type="match status" value="1"/>
</dbReference>
<keyword evidence="9" id="KW-1185">Reference proteome</keyword>
<dbReference type="Gene3D" id="3.40.50.300">
    <property type="entry name" value="P-loop containing nucleotide triphosphate hydrolases"/>
    <property type="match status" value="2"/>
</dbReference>
<dbReference type="Proteomes" id="UP001489004">
    <property type="component" value="Unassembled WGS sequence"/>
</dbReference>
<gene>
    <name evidence="8" type="ORF">WJX72_000777</name>
</gene>
<dbReference type="InterPro" id="IPR013989">
    <property type="entry name" value="Dev_and_cell_death_domain"/>
</dbReference>
<evidence type="ECO:0000313" key="8">
    <source>
        <dbReference type="EMBL" id="KAK9828563.1"/>
    </source>
</evidence>
<dbReference type="InterPro" id="IPR050534">
    <property type="entry name" value="Coronavir_polyprotein_1ab"/>
</dbReference>
<dbReference type="GO" id="GO:0005524">
    <property type="term" value="F:ATP binding"/>
    <property type="evidence" value="ECO:0007669"/>
    <property type="project" value="UniProtKB-KW"/>
</dbReference>